<name>A0A9P4QM87_9PLEO</name>
<dbReference type="EMBL" id="ML996326">
    <property type="protein sequence ID" value="KAF2727534.1"/>
    <property type="molecule type" value="Genomic_DNA"/>
</dbReference>
<feature type="non-terminal residue" evidence="1">
    <location>
        <position position="1"/>
    </location>
</feature>
<dbReference type="Proteomes" id="UP000799444">
    <property type="component" value="Unassembled WGS sequence"/>
</dbReference>
<dbReference type="AlphaFoldDB" id="A0A9P4QM87"/>
<organism evidence="1 2">
    <name type="scientific">Polyplosphaeria fusca</name>
    <dbReference type="NCBI Taxonomy" id="682080"/>
    <lineage>
        <taxon>Eukaryota</taxon>
        <taxon>Fungi</taxon>
        <taxon>Dikarya</taxon>
        <taxon>Ascomycota</taxon>
        <taxon>Pezizomycotina</taxon>
        <taxon>Dothideomycetes</taxon>
        <taxon>Pleosporomycetidae</taxon>
        <taxon>Pleosporales</taxon>
        <taxon>Tetraplosphaeriaceae</taxon>
        <taxon>Polyplosphaeria</taxon>
    </lineage>
</organism>
<proteinExistence type="predicted"/>
<gene>
    <name evidence="1" type="ORF">EJ04DRAFT_517183</name>
</gene>
<accession>A0A9P4QM87</accession>
<evidence type="ECO:0000313" key="2">
    <source>
        <dbReference type="Proteomes" id="UP000799444"/>
    </source>
</evidence>
<evidence type="ECO:0000313" key="1">
    <source>
        <dbReference type="EMBL" id="KAF2727534.1"/>
    </source>
</evidence>
<comment type="caution">
    <text evidence="1">The sequence shown here is derived from an EMBL/GenBank/DDBJ whole genome shotgun (WGS) entry which is preliminary data.</text>
</comment>
<reference evidence="1" key="1">
    <citation type="journal article" date="2020" name="Stud. Mycol.">
        <title>101 Dothideomycetes genomes: a test case for predicting lifestyles and emergence of pathogens.</title>
        <authorList>
            <person name="Haridas S."/>
            <person name="Albert R."/>
            <person name="Binder M."/>
            <person name="Bloem J."/>
            <person name="Labutti K."/>
            <person name="Salamov A."/>
            <person name="Andreopoulos B."/>
            <person name="Baker S."/>
            <person name="Barry K."/>
            <person name="Bills G."/>
            <person name="Bluhm B."/>
            <person name="Cannon C."/>
            <person name="Castanera R."/>
            <person name="Culley D."/>
            <person name="Daum C."/>
            <person name="Ezra D."/>
            <person name="Gonzalez J."/>
            <person name="Henrissat B."/>
            <person name="Kuo A."/>
            <person name="Liang C."/>
            <person name="Lipzen A."/>
            <person name="Lutzoni F."/>
            <person name="Magnuson J."/>
            <person name="Mondo S."/>
            <person name="Nolan M."/>
            <person name="Ohm R."/>
            <person name="Pangilinan J."/>
            <person name="Park H.-J."/>
            <person name="Ramirez L."/>
            <person name="Alfaro M."/>
            <person name="Sun H."/>
            <person name="Tritt A."/>
            <person name="Yoshinaga Y."/>
            <person name="Zwiers L.-H."/>
            <person name="Turgeon B."/>
            <person name="Goodwin S."/>
            <person name="Spatafora J."/>
            <person name="Crous P."/>
            <person name="Grigoriev I."/>
        </authorList>
    </citation>
    <scope>NUCLEOTIDE SEQUENCE</scope>
    <source>
        <strain evidence="1">CBS 125425</strain>
    </source>
</reference>
<sequence>MNLLRSATNKPKLGLFNHFYHGRKTSKSNITLIPESAVQLVESHDLGYGVQSGFDDKVPFPAFTSTDMLRQDTHCLLHCKHYTCHDFRHGLRKHGKKSIFCTCDAATLSAEPKRPRPEDNSHLPALEARFATDSDEIARISRSVDWRTSDITFHLTDAENIVKTLNRIARRQKRPHWSRHVFRLLCHYFTQMLERSEDQMRTDRPAQLMLEIELWLKLGMAEFAYQQRITKEAEEELLYEWSWEARKVVCVLVWVNWLADQEDGEEK</sequence>
<keyword evidence="2" id="KW-1185">Reference proteome</keyword>
<protein>
    <submittedName>
        <fullName evidence="1">Uncharacterized protein</fullName>
    </submittedName>
</protein>